<dbReference type="PROSITE" id="PS00478">
    <property type="entry name" value="LIM_DOMAIN_1"/>
    <property type="match status" value="2"/>
</dbReference>
<feature type="region of interest" description="Disordered" evidence="5">
    <location>
        <begin position="1"/>
        <end position="51"/>
    </location>
</feature>
<dbReference type="GO" id="GO:0001725">
    <property type="term" value="C:stress fiber"/>
    <property type="evidence" value="ECO:0007669"/>
    <property type="project" value="TreeGrafter"/>
</dbReference>
<reference evidence="7 8" key="1">
    <citation type="submission" date="2020-06" db="EMBL/GenBank/DDBJ databases">
        <authorList>
            <person name="Li R."/>
            <person name="Bekaert M."/>
        </authorList>
    </citation>
    <scope>NUCLEOTIDE SEQUENCE [LARGE SCALE GENOMIC DNA]</scope>
    <source>
        <strain evidence="8">wild</strain>
    </source>
</reference>
<dbReference type="InterPro" id="IPR001781">
    <property type="entry name" value="Znf_LIM"/>
</dbReference>
<dbReference type="Gene3D" id="2.10.110.10">
    <property type="entry name" value="Cysteine Rich Protein"/>
    <property type="match status" value="3"/>
</dbReference>
<accession>A0A6J8BKT2</accession>
<dbReference type="FunFam" id="2.10.110.10:FF:000069">
    <property type="entry name" value="Uncharacterized protein, isoform Z"/>
    <property type="match status" value="1"/>
</dbReference>
<evidence type="ECO:0000256" key="5">
    <source>
        <dbReference type="SAM" id="MobiDB-lite"/>
    </source>
</evidence>
<dbReference type="PANTHER" id="PTHR24214">
    <property type="entry name" value="PDZ AND LIM DOMAIN PROTEIN ZASP"/>
    <property type="match status" value="1"/>
</dbReference>
<dbReference type="GO" id="GO:0031941">
    <property type="term" value="C:filamentous actin"/>
    <property type="evidence" value="ECO:0007669"/>
    <property type="project" value="TreeGrafter"/>
</dbReference>
<evidence type="ECO:0000256" key="1">
    <source>
        <dbReference type="ARBA" id="ARBA00022723"/>
    </source>
</evidence>
<protein>
    <submittedName>
        <fullName evidence="7">LDB3</fullName>
    </submittedName>
</protein>
<feature type="region of interest" description="Disordered" evidence="5">
    <location>
        <begin position="85"/>
        <end position="108"/>
    </location>
</feature>
<keyword evidence="3 4" id="KW-0440">LIM domain</keyword>
<dbReference type="GO" id="GO:0030036">
    <property type="term" value="P:actin cytoskeleton organization"/>
    <property type="evidence" value="ECO:0007669"/>
    <property type="project" value="TreeGrafter"/>
</dbReference>
<feature type="compositionally biased region" description="Low complexity" evidence="5">
    <location>
        <begin position="152"/>
        <end position="167"/>
    </location>
</feature>
<feature type="region of interest" description="Disordered" evidence="5">
    <location>
        <begin position="143"/>
        <end position="348"/>
    </location>
</feature>
<proteinExistence type="predicted"/>
<dbReference type="GO" id="GO:0046872">
    <property type="term" value="F:metal ion binding"/>
    <property type="evidence" value="ECO:0007669"/>
    <property type="project" value="UniProtKB-KW"/>
</dbReference>
<dbReference type="SMART" id="SM00735">
    <property type="entry name" value="ZM"/>
    <property type="match status" value="1"/>
</dbReference>
<dbReference type="PANTHER" id="PTHR24214:SF38">
    <property type="entry name" value="PDZ AND LIM DOMAIN PROTEIN ZASP-RELATED"/>
    <property type="match status" value="1"/>
</dbReference>
<dbReference type="FunFam" id="2.10.110.10:FF:000020">
    <property type="entry name" value="PDZ and LIM domain protein 5"/>
    <property type="match status" value="1"/>
</dbReference>
<evidence type="ECO:0000256" key="4">
    <source>
        <dbReference type="PROSITE-ProRule" id="PRU00125"/>
    </source>
</evidence>
<dbReference type="GO" id="GO:0030018">
    <property type="term" value="C:Z disc"/>
    <property type="evidence" value="ECO:0007669"/>
    <property type="project" value="TreeGrafter"/>
</dbReference>
<feature type="compositionally biased region" description="Pro residues" evidence="5">
    <location>
        <begin position="369"/>
        <end position="390"/>
    </location>
</feature>
<dbReference type="GO" id="GO:0005912">
    <property type="term" value="C:adherens junction"/>
    <property type="evidence" value="ECO:0007669"/>
    <property type="project" value="TreeGrafter"/>
</dbReference>
<feature type="compositionally biased region" description="Basic and acidic residues" evidence="5">
    <location>
        <begin position="329"/>
        <end position="347"/>
    </location>
</feature>
<dbReference type="GO" id="GO:0061061">
    <property type="term" value="P:muscle structure development"/>
    <property type="evidence" value="ECO:0007669"/>
    <property type="project" value="TreeGrafter"/>
</dbReference>
<dbReference type="FunFam" id="2.10.110.10:FF:000010">
    <property type="entry name" value="PDZ and LIM domain protein 5"/>
    <property type="match status" value="1"/>
</dbReference>
<evidence type="ECO:0000313" key="7">
    <source>
        <dbReference type="EMBL" id="CAC5384373.1"/>
    </source>
</evidence>
<gene>
    <name evidence="7" type="ORF">MCOR_20030</name>
</gene>
<dbReference type="GO" id="GO:0003779">
    <property type="term" value="F:actin binding"/>
    <property type="evidence" value="ECO:0007669"/>
    <property type="project" value="TreeGrafter"/>
</dbReference>
<dbReference type="Proteomes" id="UP000507470">
    <property type="component" value="Unassembled WGS sequence"/>
</dbReference>
<sequence>MVSTTQTYVSTPPVGAYNLQGSGPTSPATSSPGSQGSGPTSPATSSPGSQEPITFRALVPHHQLPVVQGVRSVIVSTTQTCVSTPPVGAYNLQGSGPTSPATSSPGSQEPITFRALVLHHQLPVVQGVRSVIVSTSQTCVSTPPVGAYNLQGSGTTGTSPASSSPGSQNYNQSARPFGNTSNKPSYGMDNVTQKTSQMSFNPKPVDYQSAGQKYAERDDKPPSSSMQSKSFRFLKDTLDSGQEPPSALRPMNKSVTNQRAVSPNTVVSSNSKPRQFNTPTGLYSDQNVADAHKAHARNSDENETSDQSGADSEIDEQGKKIYRPSETFKLVHEAESGEKKNEDDYKPNHSRTFKFLQQQLNGSSDFQHIPPPSAPKAPPPPSAPKAPPAPKQGVWTPGQSQGGVSTAPKPFSPTVQPSPPAPGGPRGGAAPKPTGVGAVRAKKGEASMFMSGDAAPGGQRVPVCNSCGMNIRGPFVVALGKTWCPDHFVCANPRCGTKLLDIGFVEEGGFLYCEKDYELYFAPKCAVCGSAIVGECVNALQKTYHPKCFTCVQCKQQIGGNQFHLEEGKPYCENDWRQLFQTMCHSCNFPIEPGDNWVEAMGKNYHSGCFNCSTCQIGLEGQPFFAKAGKPYCKTHAR</sequence>
<evidence type="ECO:0000259" key="6">
    <source>
        <dbReference type="PROSITE" id="PS50023"/>
    </source>
</evidence>
<feature type="domain" description="LIM zinc-binding" evidence="6">
    <location>
        <begin position="583"/>
        <end position="638"/>
    </location>
</feature>
<dbReference type="InterPro" id="IPR031847">
    <property type="entry name" value="PDLI1-4/Zasp-like_mid"/>
</dbReference>
<dbReference type="SUPFAM" id="SSF57716">
    <property type="entry name" value="Glucocorticoid receptor-like (DNA-binding domain)"/>
    <property type="match status" value="3"/>
</dbReference>
<evidence type="ECO:0000256" key="3">
    <source>
        <dbReference type="ARBA" id="ARBA00023038"/>
    </source>
</evidence>
<feature type="region of interest" description="Disordered" evidence="5">
    <location>
        <begin position="363"/>
        <end position="436"/>
    </location>
</feature>
<feature type="compositionally biased region" description="Polar residues" evidence="5">
    <location>
        <begin position="168"/>
        <end position="200"/>
    </location>
</feature>
<feature type="compositionally biased region" description="Polar residues" evidence="5">
    <location>
        <begin position="253"/>
        <end position="287"/>
    </location>
</feature>
<feature type="domain" description="LIM zinc-binding" evidence="6">
    <location>
        <begin position="523"/>
        <end position="582"/>
    </location>
</feature>
<evidence type="ECO:0000256" key="2">
    <source>
        <dbReference type="ARBA" id="ARBA00022833"/>
    </source>
</evidence>
<feature type="compositionally biased region" description="Basic and acidic residues" evidence="5">
    <location>
        <begin position="290"/>
        <end position="300"/>
    </location>
</feature>
<dbReference type="OrthoDB" id="5911912at2759"/>
<dbReference type="InterPro" id="IPR006643">
    <property type="entry name" value="Zasp-like_motif"/>
</dbReference>
<feature type="compositionally biased region" description="Low complexity" evidence="5">
    <location>
        <begin position="94"/>
        <end position="107"/>
    </location>
</feature>
<keyword evidence="8" id="KW-1185">Reference proteome</keyword>
<dbReference type="CDD" id="cd09455">
    <property type="entry name" value="LIM1_Enigma_like_1"/>
    <property type="match status" value="1"/>
</dbReference>
<keyword evidence="2 4" id="KW-0862">Zinc</keyword>
<dbReference type="Pfam" id="PF15936">
    <property type="entry name" value="DUF4749"/>
    <property type="match status" value="1"/>
</dbReference>
<feature type="compositionally biased region" description="Low complexity" evidence="5">
    <location>
        <begin position="20"/>
        <end position="49"/>
    </location>
</feature>
<dbReference type="AlphaFoldDB" id="A0A6J8BKT2"/>
<keyword evidence="1 4" id="KW-0479">Metal-binding</keyword>
<dbReference type="Pfam" id="PF00412">
    <property type="entry name" value="LIM"/>
    <property type="match status" value="3"/>
</dbReference>
<dbReference type="GO" id="GO:0051371">
    <property type="term" value="F:muscle alpha-actinin binding"/>
    <property type="evidence" value="ECO:0007669"/>
    <property type="project" value="TreeGrafter"/>
</dbReference>
<dbReference type="EMBL" id="CACVKT020003553">
    <property type="protein sequence ID" value="CAC5384373.1"/>
    <property type="molecule type" value="Genomic_DNA"/>
</dbReference>
<feature type="compositionally biased region" description="Polar residues" evidence="5">
    <location>
        <begin position="1"/>
        <end position="10"/>
    </location>
</feature>
<evidence type="ECO:0000313" key="8">
    <source>
        <dbReference type="Proteomes" id="UP000507470"/>
    </source>
</evidence>
<dbReference type="SMART" id="SM00132">
    <property type="entry name" value="LIM"/>
    <property type="match status" value="3"/>
</dbReference>
<dbReference type="PROSITE" id="PS50023">
    <property type="entry name" value="LIM_DOMAIN_2"/>
    <property type="match status" value="2"/>
</dbReference>
<dbReference type="InterPro" id="IPR050604">
    <property type="entry name" value="PDZ-LIM_domain"/>
</dbReference>
<name>A0A6J8BKT2_MYTCO</name>
<organism evidence="7 8">
    <name type="scientific">Mytilus coruscus</name>
    <name type="common">Sea mussel</name>
    <dbReference type="NCBI Taxonomy" id="42192"/>
    <lineage>
        <taxon>Eukaryota</taxon>
        <taxon>Metazoa</taxon>
        <taxon>Spiralia</taxon>
        <taxon>Lophotrochozoa</taxon>
        <taxon>Mollusca</taxon>
        <taxon>Bivalvia</taxon>
        <taxon>Autobranchia</taxon>
        <taxon>Pteriomorphia</taxon>
        <taxon>Mytilida</taxon>
        <taxon>Mytiloidea</taxon>
        <taxon>Mytilidae</taxon>
        <taxon>Mytilinae</taxon>
        <taxon>Mytilus</taxon>
    </lineage>
</organism>